<dbReference type="InterPro" id="IPR000415">
    <property type="entry name" value="Nitroreductase-like"/>
</dbReference>
<comment type="caution">
    <text evidence="7">The sequence shown here is derived from an EMBL/GenBank/DDBJ whole genome shotgun (WGS) entry which is preliminary data.</text>
</comment>
<dbReference type="Gene3D" id="3.40.109.10">
    <property type="entry name" value="NADH Oxidase"/>
    <property type="match status" value="1"/>
</dbReference>
<evidence type="ECO:0000256" key="4">
    <source>
        <dbReference type="ARBA" id="ARBA00022643"/>
    </source>
</evidence>
<dbReference type="InterPro" id="IPR029479">
    <property type="entry name" value="Nitroreductase"/>
</dbReference>
<dbReference type="PANTHER" id="PTHR43673:SF2">
    <property type="entry name" value="NITROREDUCTASE"/>
    <property type="match status" value="1"/>
</dbReference>
<dbReference type="PANTHER" id="PTHR43673">
    <property type="entry name" value="NAD(P)H NITROREDUCTASE YDGI-RELATED"/>
    <property type="match status" value="1"/>
</dbReference>
<dbReference type="EMBL" id="BDCO01000002">
    <property type="protein sequence ID" value="GAT34900.1"/>
    <property type="molecule type" value="Genomic_DNA"/>
</dbReference>
<evidence type="ECO:0000256" key="3">
    <source>
        <dbReference type="ARBA" id="ARBA00022630"/>
    </source>
</evidence>
<dbReference type="Pfam" id="PF00881">
    <property type="entry name" value="Nitroreductase"/>
    <property type="match status" value="2"/>
</dbReference>
<dbReference type="AlphaFoldDB" id="A0A146GC10"/>
<evidence type="ECO:0000256" key="1">
    <source>
        <dbReference type="ARBA" id="ARBA00001917"/>
    </source>
</evidence>
<dbReference type="Proteomes" id="UP000076023">
    <property type="component" value="Unassembled WGS sequence"/>
</dbReference>
<sequence>MRPRRSLFATDYIGQTISAYLVVVGEDGKDPERADELKWCTSVLALYFQTIEGNDKTNALKKQFEEAGSSRFINLEGSVPYLRSSIQRSEVSYDQLLGLFRQRRSTRWFLDEPVPRDVLDKAVLAALQSPSACNRQPFQFRIIDGPEVKQIASIPMGTSGYSGNIPVIVAVVGSLDAYFDERDRHVIYVDGALASMSFMLALETLGLASCPINWPDIEERERAMDKALDLKPWERPIMLMAVGKPDPTGGIPYSEKAPLSCMRRYQ</sequence>
<evidence type="ECO:0000256" key="5">
    <source>
        <dbReference type="ARBA" id="ARBA00023002"/>
    </source>
</evidence>
<reference evidence="8" key="1">
    <citation type="journal article" date="2017" name="Genome Announc.">
        <title>Draft Genome Sequence of Terrimicrobium sacchariphilum NM-5T, a Facultative Anaerobic Soil Bacterium of the Class Spartobacteria.</title>
        <authorList>
            <person name="Qiu Y.L."/>
            <person name="Tourlousse D.M."/>
            <person name="Matsuura N."/>
            <person name="Ohashi A."/>
            <person name="Sekiguchi Y."/>
        </authorList>
    </citation>
    <scope>NUCLEOTIDE SEQUENCE [LARGE SCALE GENOMIC DNA]</scope>
    <source>
        <strain evidence="8">NM-5</strain>
    </source>
</reference>
<keyword evidence="8" id="KW-1185">Reference proteome</keyword>
<comment type="cofactor">
    <cofactor evidence="1">
        <name>FMN</name>
        <dbReference type="ChEBI" id="CHEBI:58210"/>
    </cofactor>
</comment>
<evidence type="ECO:0000313" key="8">
    <source>
        <dbReference type="Proteomes" id="UP000076023"/>
    </source>
</evidence>
<gene>
    <name evidence="7" type="ORF">TSACC_23334</name>
</gene>
<keyword evidence="5" id="KW-0560">Oxidoreductase</keyword>
<dbReference type="STRING" id="690879.TSACC_23334"/>
<protein>
    <submittedName>
        <fullName evidence="7">Nitroreductase</fullName>
    </submittedName>
</protein>
<evidence type="ECO:0000259" key="6">
    <source>
        <dbReference type="Pfam" id="PF00881"/>
    </source>
</evidence>
<feature type="domain" description="Nitroreductase" evidence="6">
    <location>
        <begin position="101"/>
        <end position="149"/>
    </location>
</feature>
<accession>A0A146GC10</accession>
<dbReference type="CDD" id="cd02062">
    <property type="entry name" value="Nitro_FMN_reductase"/>
    <property type="match status" value="1"/>
</dbReference>
<comment type="similarity">
    <text evidence="2">Belongs to the nitroreductase family.</text>
</comment>
<evidence type="ECO:0000313" key="7">
    <source>
        <dbReference type="EMBL" id="GAT34900.1"/>
    </source>
</evidence>
<dbReference type="GO" id="GO:0016491">
    <property type="term" value="F:oxidoreductase activity"/>
    <property type="evidence" value="ECO:0007669"/>
    <property type="project" value="UniProtKB-KW"/>
</dbReference>
<dbReference type="RefSeq" id="WP_202815990.1">
    <property type="nucleotide sequence ID" value="NZ_BDCO01000002.1"/>
</dbReference>
<dbReference type="InParanoid" id="A0A146GC10"/>
<evidence type="ECO:0000256" key="2">
    <source>
        <dbReference type="ARBA" id="ARBA00007118"/>
    </source>
</evidence>
<dbReference type="SUPFAM" id="SSF55469">
    <property type="entry name" value="FMN-dependent nitroreductase-like"/>
    <property type="match status" value="1"/>
</dbReference>
<keyword evidence="3" id="KW-0285">Flavoprotein</keyword>
<proteinExistence type="inferred from homology"/>
<name>A0A146GC10_TERSA</name>
<organism evidence="7 8">
    <name type="scientific">Terrimicrobium sacchariphilum</name>
    <dbReference type="NCBI Taxonomy" id="690879"/>
    <lineage>
        <taxon>Bacteria</taxon>
        <taxon>Pseudomonadati</taxon>
        <taxon>Verrucomicrobiota</taxon>
        <taxon>Terrimicrobiia</taxon>
        <taxon>Terrimicrobiales</taxon>
        <taxon>Terrimicrobiaceae</taxon>
        <taxon>Terrimicrobium</taxon>
    </lineage>
</organism>
<feature type="domain" description="Nitroreductase" evidence="6">
    <location>
        <begin position="166"/>
        <end position="244"/>
    </location>
</feature>
<keyword evidence="4" id="KW-0288">FMN</keyword>